<evidence type="ECO:0000259" key="7">
    <source>
        <dbReference type="PROSITE" id="PS50053"/>
    </source>
</evidence>
<keyword evidence="1" id="KW-0862">Zinc</keyword>
<dbReference type="InterPro" id="IPR000626">
    <property type="entry name" value="Ubiquitin-like_dom"/>
</dbReference>
<evidence type="ECO:0000256" key="1">
    <source>
        <dbReference type="ARBA" id="ARBA00022833"/>
    </source>
</evidence>
<dbReference type="Pfam" id="PF00240">
    <property type="entry name" value="ubiquitin"/>
    <property type="match status" value="1"/>
</dbReference>
<dbReference type="GO" id="GO:0003735">
    <property type="term" value="F:structural constituent of ribosome"/>
    <property type="evidence" value="ECO:0007669"/>
    <property type="project" value="InterPro"/>
</dbReference>
<dbReference type="Gene3D" id="3.10.20.90">
    <property type="entry name" value="Phosphatidylinositol 3-kinase Catalytic Subunit, Chain A, domain 1"/>
    <property type="match status" value="1"/>
</dbReference>
<evidence type="ECO:0000256" key="4">
    <source>
        <dbReference type="ARBA" id="ARBA00035296"/>
    </source>
</evidence>
<evidence type="ECO:0000313" key="8">
    <source>
        <dbReference type="EMBL" id="KAF5916806.1"/>
    </source>
</evidence>
<keyword evidence="2" id="KW-0689">Ribosomal protein</keyword>
<dbReference type="Pfam" id="PF01599">
    <property type="entry name" value="Ribosomal_S27"/>
    <property type="match status" value="1"/>
</dbReference>
<comment type="subunit">
    <text evidence="6">Part of the 40S ribosomal subunit. Part of the small subunit (SSU) processome, composed of more than 70 proteins and the RNA chaperone small nucleolar RNA (snoRNA) U3.</text>
</comment>
<accession>A0A7J7EMY0</accession>
<proteinExistence type="predicted"/>
<evidence type="ECO:0000256" key="5">
    <source>
        <dbReference type="ARBA" id="ARBA00045528"/>
    </source>
</evidence>
<evidence type="ECO:0000256" key="3">
    <source>
        <dbReference type="ARBA" id="ARBA00023274"/>
    </source>
</evidence>
<dbReference type="SUPFAM" id="SSF54236">
    <property type="entry name" value="Ubiquitin-like"/>
    <property type="match status" value="1"/>
</dbReference>
<protein>
    <recommendedName>
        <fullName evidence="4">Ubiquitin-ribosomal protein eS31 fusion protein</fullName>
    </recommendedName>
</protein>
<dbReference type="AlphaFoldDB" id="A0A7J7EMY0"/>
<evidence type="ECO:0000256" key="2">
    <source>
        <dbReference type="ARBA" id="ARBA00022980"/>
    </source>
</evidence>
<dbReference type="Gene3D" id="6.20.50.150">
    <property type="match status" value="1"/>
</dbReference>
<evidence type="ECO:0000256" key="6">
    <source>
        <dbReference type="ARBA" id="ARBA00046676"/>
    </source>
</evidence>
<keyword evidence="3" id="KW-0687">Ribonucleoprotein</keyword>
<dbReference type="PROSITE" id="PS50053">
    <property type="entry name" value="UBIQUITIN_2"/>
    <property type="match status" value="1"/>
</dbReference>
<dbReference type="PANTHER" id="PTHR10666">
    <property type="entry name" value="UBIQUITIN"/>
    <property type="match status" value="1"/>
</dbReference>
<dbReference type="InterPro" id="IPR002906">
    <property type="entry name" value="Ribosomal_eS31"/>
</dbReference>
<name>A0A7J7EMY0_DICBM</name>
<dbReference type="GO" id="GO:1990904">
    <property type="term" value="C:ribonucleoprotein complex"/>
    <property type="evidence" value="ECO:0007669"/>
    <property type="project" value="UniProtKB-KW"/>
</dbReference>
<dbReference type="Proteomes" id="UP000551758">
    <property type="component" value="Unassembled WGS sequence"/>
</dbReference>
<dbReference type="GO" id="GO:0006412">
    <property type="term" value="P:translation"/>
    <property type="evidence" value="ECO:0007669"/>
    <property type="project" value="InterPro"/>
</dbReference>
<reference evidence="8 9" key="1">
    <citation type="journal article" date="2020" name="Mol. Biol. Evol.">
        <title>Interspecific Gene Flow and the Evolution of Specialization in Black and White Rhinoceros.</title>
        <authorList>
            <person name="Moodley Y."/>
            <person name="Westbury M.V."/>
            <person name="Russo I.M."/>
            <person name="Gopalakrishnan S."/>
            <person name="Rakotoarivelo A."/>
            <person name="Olsen R.A."/>
            <person name="Prost S."/>
            <person name="Tunstall T."/>
            <person name="Ryder O.A."/>
            <person name="Dalen L."/>
            <person name="Bruford M.W."/>
        </authorList>
    </citation>
    <scope>NUCLEOTIDE SEQUENCE [LARGE SCALE GENOMIC DNA]</scope>
    <source>
        <strain evidence="8">SBR-YM</strain>
        <tissue evidence="8">Skin</tissue>
    </source>
</reference>
<keyword evidence="9" id="KW-1185">Reference proteome</keyword>
<dbReference type="InterPro" id="IPR029071">
    <property type="entry name" value="Ubiquitin-like_domsf"/>
</dbReference>
<dbReference type="EMBL" id="JACDTQ010002674">
    <property type="protein sequence ID" value="KAF5916806.1"/>
    <property type="molecule type" value="Genomic_DNA"/>
</dbReference>
<gene>
    <name evidence="8" type="ORF">HPG69_012165</name>
</gene>
<sequence>MEKVKAKIQVEEGIRPDQQRLIFANKQLEDGEKEVLHHSQEDKHKRKKVELAVLIFYKVDENGKISRFCWECPSNECGGGVLWPALTDITMANVVLFIASTNQKTRTDQGLTTDQTLNLHNSQPKSQSWPGVKTSVLDRVPEKNRYIQQLRDNKTLA</sequence>
<organism evidence="8 9">
    <name type="scientific">Diceros bicornis minor</name>
    <name type="common">South-central black rhinoceros</name>
    <dbReference type="NCBI Taxonomy" id="77932"/>
    <lineage>
        <taxon>Eukaryota</taxon>
        <taxon>Metazoa</taxon>
        <taxon>Chordata</taxon>
        <taxon>Craniata</taxon>
        <taxon>Vertebrata</taxon>
        <taxon>Euteleostomi</taxon>
        <taxon>Mammalia</taxon>
        <taxon>Eutheria</taxon>
        <taxon>Laurasiatheria</taxon>
        <taxon>Perissodactyla</taxon>
        <taxon>Rhinocerotidae</taxon>
        <taxon>Diceros</taxon>
    </lineage>
</organism>
<dbReference type="InterPro" id="IPR050158">
    <property type="entry name" value="Ubiquitin_ubiquitin-like"/>
</dbReference>
<evidence type="ECO:0000313" key="9">
    <source>
        <dbReference type="Proteomes" id="UP000551758"/>
    </source>
</evidence>
<dbReference type="InterPro" id="IPR038582">
    <property type="entry name" value="Ribosomal_eS31_euk-type_sf"/>
</dbReference>
<dbReference type="GO" id="GO:0005840">
    <property type="term" value="C:ribosome"/>
    <property type="evidence" value="ECO:0007669"/>
    <property type="project" value="UniProtKB-KW"/>
</dbReference>
<comment type="function">
    <text evidence="5">Component of the 40S subunit of the ribosome. Part of the small subunit (SSU) processome, first precursor of the small eukaryotic ribosomal subunit. During the assembly of the SSU processome in the nucleolus, many ribosome biogenesis factors, an RNA chaperone and ribosomal proteins associate with the nascent pre-rRNA and work in concert to generate RNA folding, modifications, rearrangements and cleavage as well as targeted degradation of pre-ribosomal RNA by the RNA exosome.</text>
</comment>
<comment type="caution">
    <text evidence="8">The sequence shown here is derived from an EMBL/GenBank/DDBJ whole genome shotgun (WGS) entry which is preliminary data.</text>
</comment>
<feature type="domain" description="Ubiquitin-like" evidence="7">
    <location>
        <begin position="1"/>
        <end position="32"/>
    </location>
</feature>